<keyword evidence="5" id="KW-0067">ATP-binding</keyword>
<protein>
    <recommendedName>
        <fullName evidence="6">Lon proteolytic domain-containing protein</fullName>
    </recommendedName>
</protein>
<dbReference type="Pfam" id="PF22667">
    <property type="entry name" value="Lon_lid"/>
    <property type="match status" value="1"/>
</dbReference>
<dbReference type="InterPro" id="IPR054594">
    <property type="entry name" value="Lon_lid"/>
</dbReference>
<keyword evidence="4" id="KW-0720">Serine protease</keyword>
<evidence type="ECO:0000313" key="7">
    <source>
        <dbReference type="EMBL" id="QHT37948.1"/>
    </source>
</evidence>
<dbReference type="AlphaFoldDB" id="A0A6C0F8D9"/>
<dbReference type="Gene3D" id="1.10.8.60">
    <property type="match status" value="1"/>
</dbReference>
<dbReference type="InterPro" id="IPR020568">
    <property type="entry name" value="Ribosomal_Su5_D2-typ_SF"/>
</dbReference>
<dbReference type="PANTHER" id="PTHR43718:SF2">
    <property type="entry name" value="LON PROTEASE HOMOLOG, MITOCHONDRIAL"/>
    <property type="match status" value="1"/>
</dbReference>
<feature type="domain" description="Lon proteolytic" evidence="6">
    <location>
        <begin position="865"/>
        <end position="1055"/>
    </location>
</feature>
<dbReference type="EMBL" id="MN738822">
    <property type="protein sequence ID" value="QHT37948.1"/>
    <property type="molecule type" value="Genomic_DNA"/>
</dbReference>
<accession>A0A6C0F8D9</accession>
<keyword evidence="2" id="KW-0547">Nucleotide-binding</keyword>
<dbReference type="PROSITE" id="PS51786">
    <property type="entry name" value="LON_PROTEOLYTIC"/>
    <property type="match status" value="1"/>
</dbReference>
<dbReference type="SUPFAM" id="SSF52540">
    <property type="entry name" value="P-loop containing nucleoside triphosphate hydrolases"/>
    <property type="match status" value="1"/>
</dbReference>
<dbReference type="GO" id="GO:0016887">
    <property type="term" value="F:ATP hydrolysis activity"/>
    <property type="evidence" value="ECO:0007669"/>
    <property type="project" value="InterPro"/>
</dbReference>
<dbReference type="GO" id="GO:0004252">
    <property type="term" value="F:serine-type endopeptidase activity"/>
    <property type="evidence" value="ECO:0007669"/>
    <property type="project" value="InterPro"/>
</dbReference>
<proteinExistence type="predicted"/>
<dbReference type="PRINTS" id="PR00830">
    <property type="entry name" value="ENDOLAPTASE"/>
</dbReference>
<dbReference type="Gene3D" id="3.30.230.10">
    <property type="match status" value="1"/>
</dbReference>
<dbReference type="PROSITE" id="PS01046">
    <property type="entry name" value="LON_SER"/>
    <property type="match status" value="1"/>
</dbReference>
<dbReference type="PANTHER" id="PTHR43718">
    <property type="entry name" value="LON PROTEASE"/>
    <property type="match status" value="1"/>
</dbReference>
<dbReference type="Gene3D" id="3.40.50.300">
    <property type="entry name" value="P-loop containing nucleotide triphosphate hydrolases"/>
    <property type="match status" value="1"/>
</dbReference>
<dbReference type="InterPro" id="IPR027417">
    <property type="entry name" value="P-loop_NTPase"/>
</dbReference>
<evidence type="ECO:0000256" key="5">
    <source>
        <dbReference type="ARBA" id="ARBA00022840"/>
    </source>
</evidence>
<dbReference type="Pfam" id="PF00004">
    <property type="entry name" value="AAA"/>
    <property type="match status" value="1"/>
</dbReference>
<dbReference type="GO" id="GO:0004176">
    <property type="term" value="F:ATP-dependent peptidase activity"/>
    <property type="evidence" value="ECO:0007669"/>
    <property type="project" value="InterPro"/>
</dbReference>
<evidence type="ECO:0000256" key="1">
    <source>
        <dbReference type="ARBA" id="ARBA00022670"/>
    </source>
</evidence>
<dbReference type="Pfam" id="PF05362">
    <property type="entry name" value="Lon_C"/>
    <property type="match status" value="1"/>
</dbReference>
<dbReference type="GO" id="GO:0005524">
    <property type="term" value="F:ATP binding"/>
    <property type="evidence" value="ECO:0007669"/>
    <property type="project" value="UniProtKB-KW"/>
</dbReference>
<keyword evidence="3" id="KW-0378">Hydrolase</keyword>
<evidence type="ECO:0000256" key="4">
    <source>
        <dbReference type="ARBA" id="ARBA00022825"/>
    </source>
</evidence>
<dbReference type="InterPro" id="IPR003593">
    <property type="entry name" value="AAA+_ATPase"/>
</dbReference>
<dbReference type="InterPro" id="IPR014721">
    <property type="entry name" value="Ribsml_uS5_D2-typ_fold_subgr"/>
</dbReference>
<organism evidence="7">
    <name type="scientific">viral metagenome</name>
    <dbReference type="NCBI Taxonomy" id="1070528"/>
    <lineage>
        <taxon>unclassified sequences</taxon>
        <taxon>metagenomes</taxon>
        <taxon>organismal metagenomes</taxon>
    </lineage>
</organism>
<evidence type="ECO:0000256" key="2">
    <source>
        <dbReference type="ARBA" id="ARBA00022741"/>
    </source>
</evidence>
<dbReference type="InterPro" id="IPR008269">
    <property type="entry name" value="Lon_proteolytic"/>
</dbReference>
<dbReference type="GO" id="GO:0006515">
    <property type="term" value="P:protein quality control for misfolded or incompletely synthesized proteins"/>
    <property type="evidence" value="ECO:0007669"/>
    <property type="project" value="TreeGrafter"/>
</dbReference>
<name>A0A6C0F8D9_9ZZZZ</name>
<reference evidence="7" key="1">
    <citation type="journal article" date="2020" name="Nature">
        <title>Giant virus diversity and host interactions through global metagenomics.</title>
        <authorList>
            <person name="Schulz F."/>
            <person name="Roux S."/>
            <person name="Paez-Espino D."/>
            <person name="Jungbluth S."/>
            <person name="Walsh D.A."/>
            <person name="Denef V.J."/>
            <person name="McMahon K.D."/>
            <person name="Konstantinidis K.T."/>
            <person name="Eloe-Fadrosh E.A."/>
            <person name="Kyrpides N.C."/>
            <person name="Woyke T."/>
        </authorList>
    </citation>
    <scope>NUCLEOTIDE SEQUENCE</scope>
    <source>
        <strain evidence="7">GVMAG-S-ERX556049-19</strain>
    </source>
</reference>
<dbReference type="InterPro" id="IPR027065">
    <property type="entry name" value="Lon_Prtase"/>
</dbReference>
<sequence length="1055" mass="121718">MKNNIDKNNSNIQEFIREKNIYIQEIIENTIVSIQQHKKNNLFSENDVNLSVSILLELYEKINNIDIINNNLSEDSNITLSLLQKIIDKLSLVICGFGTKKLEDLLFVCFGSEFKNIKFEDEILNDKLKILSNHIHPISYKLIPWKNKKKNNNENYCCDKITDEIIECDNLNQFECLNDTDISDIPISDKINYLKCIIQNKHSKKTLIINGIIDNIPIYCLNNKYIKMRLDELTSINNEIDGEYKNIHKNIVQSLSLKDILIYSNNDIFKKTMLVIRDVNYIKQNHIDNIVKKFLDFDIIGQRDFIINLLLYKEDSDIQNSCYILYDLINSNSTNNDNSSTLLYDSLPWNIKQSFKNIVKTNIKQNQELFQKYETSKTTLEQQIYMLKVDENTKEKAVSKLKEIKNKPDEMTIKTKQYLEGLVKIPFETFYEEPMTKYMSDNNELFLHVIKNIPEEMINYEIENKTKYTNKEIIIYNSKIQSNCIEFIKNKLLIQSKDMKLKTIQKISSSFFNLKKNTGKNKSEHTNYFQNKIKKCDEITQLASIFDYHNDTKHKSLIQETLQIKENSDLISNSLNNMEASLNDSIHGHQHAKNQIMKIVGQWMNGEKNGYCFGFEGSPGIGKTSLASKGLANCLKDDSGNTRPFSFIALGGSTNGSFLEGHSYTYMNSTWGRIVEILMESKCMNPIIYIDELDKVSKTEQGKEIIGILTHLIDSTQNNHFQDKYFAGINIDLSKVLFIFSYNNPQDIDKILLDRIHRIKFENLDIEEKITIVKKYILPEINTKMGFEDTIRIDDDCIEYIINSYTLEPGVRKLKELLFDLYGEINLEILKNKEDISIPISITKESLEKYLIKYDKIIEKKIHKNCEIGIINGLWANSLGCGGIIPIQTLFYPSSTFLQLQLTGLQGDVMKESMNVAKSLAWSLTIDTIKKKWLEYFDKTKCQGLHIHCPDGSISKDGPSAGAAITIAIYSLLNKLKIKNNIAITGEITLNGSITAIGGLDIKIRYGIKAGVKKFLYPKENNRDIVMLKEKIDIPDDVDLIEIEEIKDIFNHVFV</sequence>
<dbReference type="SMART" id="SM00382">
    <property type="entry name" value="AAA"/>
    <property type="match status" value="1"/>
</dbReference>
<evidence type="ECO:0000259" key="6">
    <source>
        <dbReference type="PROSITE" id="PS51786"/>
    </source>
</evidence>
<dbReference type="InterPro" id="IPR008268">
    <property type="entry name" value="Peptidase_S16_AS"/>
</dbReference>
<keyword evidence="1" id="KW-0645">Protease</keyword>
<dbReference type="InterPro" id="IPR003959">
    <property type="entry name" value="ATPase_AAA_core"/>
</dbReference>
<dbReference type="SUPFAM" id="SSF54211">
    <property type="entry name" value="Ribosomal protein S5 domain 2-like"/>
    <property type="match status" value="1"/>
</dbReference>
<evidence type="ECO:0000256" key="3">
    <source>
        <dbReference type="ARBA" id="ARBA00022801"/>
    </source>
</evidence>